<dbReference type="PANTHER" id="PTHR22950:SF652">
    <property type="entry name" value="TRANSMEMBRANE AMINO ACID TRANSPORTER FAMILY PROTEIN"/>
    <property type="match status" value="1"/>
</dbReference>
<evidence type="ECO:0000256" key="6">
    <source>
        <dbReference type="SAM" id="Phobius"/>
    </source>
</evidence>
<evidence type="ECO:0000256" key="4">
    <source>
        <dbReference type="ARBA" id="ARBA00023136"/>
    </source>
</evidence>
<sequence>MRTCLFLACAVGAATGAGVGLRPARLSIASRVRGGERAAATARAPTLPRARARASSAAAPAELPRDGTMSVSASSVSLMKNIVGGGLLALPAGMAAAQGTGFAPAIGVCTLSAILSGYTYWSIGEAVQATGATDFKTLWEKTLGAKSSWIIDSTIICLAFSAVVMYGCFLGDLLSALVPTLSRTSALVSVTVAVLLPLALQRDLSALSFTSYTGIGAVAFTAFVIVKRWLDGTYAAGGAFFGAGLPFAPALAQRSLLRVSAGTFVLFNMLSTAYMAHTNAVRFYAELKGRSPRKFATVCAAGFGAAAVAHALVMVAGYATFGAASQGLILNNLHLSADGLAKAARVATGLSILGSHPLLFTSLRDSVISSLGSSKLGAAVQRSQGAWTALSVAMLAAATLLAIVATDVGFVASVSGASLGAVLIFVAPALMQLATLRAAGGGVAKGGKAALARALVGFGCVMAVLGTVVTCLETFTNVFR</sequence>
<feature type="domain" description="Amino acid transporter transmembrane" evidence="8">
    <location>
        <begin position="68"/>
        <end position="470"/>
    </location>
</feature>
<dbReference type="PANTHER" id="PTHR22950">
    <property type="entry name" value="AMINO ACID TRANSPORTER"/>
    <property type="match status" value="1"/>
</dbReference>
<dbReference type="Proteomes" id="UP000751190">
    <property type="component" value="Unassembled WGS sequence"/>
</dbReference>
<feature type="transmembrane region" description="Helical" evidence="6">
    <location>
        <begin position="410"/>
        <end position="430"/>
    </location>
</feature>
<keyword evidence="10" id="KW-1185">Reference proteome</keyword>
<dbReference type="OMA" id="FAYICHY"/>
<feature type="transmembrane region" description="Helical" evidence="6">
    <location>
        <begin position="206"/>
        <end position="226"/>
    </location>
</feature>
<dbReference type="GO" id="GO:0016020">
    <property type="term" value="C:membrane"/>
    <property type="evidence" value="ECO:0007669"/>
    <property type="project" value="UniProtKB-SubCell"/>
</dbReference>
<feature type="transmembrane region" description="Helical" evidence="6">
    <location>
        <begin position="233"/>
        <end position="252"/>
    </location>
</feature>
<keyword evidence="7" id="KW-0732">Signal</keyword>
<gene>
    <name evidence="9" type="ORF">KFE25_013166</name>
</gene>
<feature type="transmembrane region" description="Helical" evidence="6">
    <location>
        <begin position="451"/>
        <end position="475"/>
    </location>
</feature>
<feature type="transmembrane region" description="Helical" evidence="6">
    <location>
        <begin position="297"/>
        <end position="323"/>
    </location>
</feature>
<evidence type="ECO:0000256" key="5">
    <source>
        <dbReference type="SAM" id="MobiDB-lite"/>
    </source>
</evidence>
<dbReference type="Pfam" id="PF01490">
    <property type="entry name" value="Aa_trans"/>
    <property type="match status" value="1"/>
</dbReference>
<dbReference type="EMBL" id="JAGTXO010000032">
    <property type="protein sequence ID" value="KAG8460516.1"/>
    <property type="molecule type" value="Genomic_DNA"/>
</dbReference>
<feature type="region of interest" description="Disordered" evidence="5">
    <location>
        <begin position="37"/>
        <end position="67"/>
    </location>
</feature>
<feature type="transmembrane region" description="Helical" evidence="6">
    <location>
        <begin position="384"/>
        <end position="404"/>
    </location>
</feature>
<name>A0A8J5X839_DIALT</name>
<evidence type="ECO:0000256" key="2">
    <source>
        <dbReference type="ARBA" id="ARBA00022692"/>
    </source>
</evidence>
<evidence type="ECO:0000256" key="1">
    <source>
        <dbReference type="ARBA" id="ARBA00004141"/>
    </source>
</evidence>
<feature type="transmembrane region" description="Helical" evidence="6">
    <location>
        <begin position="149"/>
        <end position="169"/>
    </location>
</feature>
<comment type="caution">
    <text evidence="9">The sequence shown here is derived from an EMBL/GenBank/DDBJ whole genome shotgun (WGS) entry which is preliminary data.</text>
</comment>
<dbReference type="AlphaFoldDB" id="A0A8J5X839"/>
<comment type="subcellular location">
    <subcellularLocation>
        <location evidence="1">Membrane</location>
        <topology evidence="1">Multi-pass membrane protein</topology>
    </subcellularLocation>
</comment>
<feature type="chain" id="PRO_5035250987" description="Amino acid transporter transmembrane domain-containing protein" evidence="7">
    <location>
        <begin position="17"/>
        <end position="480"/>
    </location>
</feature>
<feature type="compositionally biased region" description="Low complexity" evidence="5">
    <location>
        <begin position="37"/>
        <end position="62"/>
    </location>
</feature>
<feature type="transmembrane region" description="Helical" evidence="6">
    <location>
        <begin position="181"/>
        <end position="200"/>
    </location>
</feature>
<reference evidence="9" key="1">
    <citation type="submission" date="2021-05" db="EMBL/GenBank/DDBJ databases">
        <title>The genome of the haptophyte Pavlova lutheri (Diacronema luteri, Pavlovales) - a model for lipid biosynthesis in eukaryotic algae.</title>
        <authorList>
            <person name="Hulatt C.J."/>
            <person name="Posewitz M.C."/>
        </authorList>
    </citation>
    <scope>NUCLEOTIDE SEQUENCE</scope>
    <source>
        <strain evidence="9">NIVA-4/92</strain>
    </source>
</reference>
<protein>
    <recommendedName>
        <fullName evidence="8">Amino acid transporter transmembrane domain-containing protein</fullName>
    </recommendedName>
</protein>
<keyword evidence="3 6" id="KW-1133">Transmembrane helix</keyword>
<accession>A0A8J5X839</accession>
<evidence type="ECO:0000313" key="9">
    <source>
        <dbReference type="EMBL" id="KAG8460516.1"/>
    </source>
</evidence>
<evidence type="ECO:0000256" key="7">
    <source>
        <dbReference type="SAM" id="SignalP"/>
    </source>
</evidence>
<keyword evidence="2 6" id="KW-0812">Transmembrane</keyword>
<organism evidence="9 10">
    <name type="scientific">Diacronema lutheri</name>
    <name type="common">Unicellular marine alga</name>
    <name type="synonym">Monochrysis lutheri</name>
    <dbReference type="NCBI Taxonomy" id="2081491"/>
    <lineage>
        <taxon>Eukaryota</taxon>
        <taxon>Haptista</taxon>
        <taxon>Haptophyta</taxon>
        <taxon>Pavlovophyceae</taxon>
        <taxon>Pavlovales</taxon>
        <taxon>Pavlovaceae</taxon>
        <taxon>Diacronema</taxon>
    </lineage>
</organism>
<evidence type="ECO:0000259" key="8">
    <source>
        <dbReference type="Pfam" id="PF01490"/>
    </source>
</evidence>
<dbReference type="InterPro" id="IPR013057">
    <property type="entry name" value="AA_transpt_TM"/>
</dbReference>
<evidence type="ECO:0000256" key="3">
    <source>
        <dbReference type="ARBA" id="ARBA00022989"/>
    </source>
</evidence>
<feature type="transmembrane region" description="Helical" evidence="6">
    <location>
        <begin position="264"/>
        <end position="285"/>
    </location>
</feature>
<evidence type="ECO:0000313" key="10">
    <source>
        <dbReference type="Proteomes" id="UP000751190"/>
    </source>
</evidence>
<dbReference type="GO" id="GO:0015179">
    <property type="term" value="F:L-amino acid transmembrane transporter activity"/>
    <property type="evidence" value="ECO:0007669"/>
    <property type="project" value="TreeGrafter"/>
</dbReference>
<proteinExistence type="predicted"/>
<dbReference type="OrthoDB" id="28208at2759"/>
<feature type="signal peptide" evidence="7">
    <location>
        <begin position="1"/>
        <end position="16"/>
    </location>
</feature>
<keyword evidence="4 6" id="KW-0472">Membrane</keyword>